<dbReference type="InterPro" id="IPR048146">
    <property type="entry name" value="RAxF_45-like"/>
</dbReference>
<dbReference type="AlphaFoldDB" id="A0A511ZP84"/>
<keyword evidence="2" id="KW-1185">Reference proteome</keyword>
<reference evidence="1 2" key="1">
    <citation type="submission" date="2019-07" db="EMBL/GenBank/DDBJ databases">
        <title>Whole genome shotgun sequence of Oceanobacillus sojae NBRC 105379.</title>
        <authorList>
            <person name="Hosoyama A."/>
            <person name="Uohara A."/>
            <person name="Ohji S."/>
            <person name="Ichikawa N."/>
        </authorList>
    </citation>
    <scope>NUCLEOTIDE SEQUENCE [LARGE SCALE GENOMIC DNA]</scope>
    <source>
        <strain evidence="1 2">NBRC 105379</strain>
    </source>
</reference>
<dbReference type="EMBL" id="BJYM01000019">
    <property type="protein sequence ID" value="GEN89209.1"/>
    <property type="molecule type" value="Genomic_DNA"/>
</dbReference>
<gene>
    <name evidence="1" type="ORF">OSO01_39480</name>
</gene>
<evidence type="ECO:0000313" key="1">
    <source>
        <dbReference type="EMBL" id="GEN89209.1"/>
    </source>
</evidence>
<proteinExistence type="predicted"/>
<name>A0A511ZP84_9BACI</name>
<dbReference type="Proteomes" id="UP000321558">
    <property type="component" value="Unassembled WGS sequence"/>
</dbReference>
<accession>A0A511ZP84</accession>
<evidence type="ECO:0000313" key="2">
    <source>
        <dbReference type="Proteomes" id="UP000321558"/>
    </source>
</evidence>
<sequence length="45" mass="5426">MLNLTVFTHEFWTEYLFLNRAKFAASVVNRIRMSFFNNLIGEQKQ</sequence>
<organism evidence="1 2">
    <name type="scientific">Oceanobacillus sojae</name>
    <dbReference type="NCBI Taxonomy" id="582851"/>
    <lineage>
        <taxon>Bacteria</taxon>
        <taxon>Bacillati</taxon>
        <taxon>Bacillota</taxon>
        <taxon>Bacilli</taxon>
        <taxon>Bacillales</taxon>
        <taxon>Bacillaceae</taxon>
        <taxon>Oceanobacillus</taxon>
    </lineage>
</organism>
<dbReference type="RefSeq" id="WP_281289861.1">
    <property type="nucleotide sequence ID" value="NZ_BJYM01000019.1"/>
</dbReference>
<dbReference type="NCBIfam" id="NF041642">
    <property type="entry name" value="RAxF_45"/>
    <property type="match status" value="1"/>
</dbReference>
<comment type="caution">
    <text evidence="1">The sequence shown here is derived from an EMBL/GenBank/DDBJ whole genome shotgun (WGS) entry which is preliminary data.</text>
</comment>
<protein>
    <submittedName>
        <fullName evidence="1">Uncharacterized protein</fullName>
    </submittedName>
</protein>